<dbReference type="PATRIC" id="fig|1129794.4.peg.2061"/>
<protein>
    <submittedName>
        <fullName evidence="1">Uncharacterized protein</fullName>
    </submittedName>
</protein>
<accession>K6ZWY2</accession>
<organism evidence="1 2">
    <name type="scientific">Paraglaciecola psychrophila 170</name>
    <dbReference type="NCBI Taxonomy" id="1129794"/>
    <lineage>
        <taxon>Bacteria</taxon>
        <taxon>Pseudomonadati</taxon>
        <taxon>Pseudomonadota</taxon>
        <taxon>Gammaproteobacteria</taxon>
        <taxon>Alteromonadales</taxon>
        <taxon>Alteromonadaceae</taxon>
        <taxon>Paraglaciecola</taxon>
    </lineage>
</organism>
<dbReference type="Proteomes" id="UP000011864">
    <property type="component" value="Chromosome"/>
</dbReference>
<evidence type="ECO:0000313" key="1">
    <source>
        <dbReference type="EMBL" id="AGH44192.1"/>
    </source>
</evidence>
<sequence>MIIGTSHIFMMFWNSVQHNVQSILRKFRFGLGNTHPKI</sequence>
<evidence type="ECO:0000313" key="2">
    <source>
        <dbReference type="Proteomes" id="UP000011864"/>
    </source>
</evidence>
<proteinExistence type="predicted"/>
<dbReference type="KEGG" id="gps:C427_2083"/>
<dbReference type="EMBL" id="CP003837">
    <property type="protein sequence ID" value="AGH44192.1"/>
    <property type="molecule type" value="Genomic_DNA"/>
</dbReference>
<dbReference type="STRING" id="1129794.C427_2083"/>
<name>K6ZWY2_9ALTE</name>
<reference evidence="1 2" key="1">
    <citation type="journal article" date="2013" name="Genome Announc.">
        <title>Complete Genome Sequence of Glaciecola psychrophila Strain 170T.</title>
        <authorList>
            <person name="Yin J."/>
            <person name="Chen J."/>
            <person name="Liu G."/>
            <person name="Yu Y."/>
            <person name="Song L."/>
            <person name="Wang X."/>
            <person name="Qu X."/>
        </authorList>
    </citation>
    <scope>NUCLEOTIDE SEQUENCE [LARGE SCALE GENOMIC DNA]</scope>
    <source>
        <strain evidence="1 2">170</strain>
    </source>
</reference>
<dbReference type="HOGENOM" id="CLU_3331184_0_0_6"/>
<dbReference type="AlphaFoldDB" id="K6ZWY2"/>
<gene>
    <name evidence="1" type="ORF">C427_2083</name>
</gene>
<keyword evidence="2" id="KW-1185">Reference proteome</keyword>